<dbReference type="InterPro" id="IPR002935">
    <property type="entry name" value="SAM_O-MeTrfase"/>
</dbReference>
<dbReference type="GO" id="GO:0008171">
    <property type="term" value="F:O-methyltransferase activity"/>
    <property type="evidence" value="ECO:0007669"/>
    <property type="project" value="InterPro"/>
</dbReference>
<feature type="chain" id="PRO_5032520001" description="tRNA/rRNA methyltransferase SpoU type domain-containing protein" evidence="6">
    <location>
        <begin position="21"/>
        <end position="974"/>
    </location>
</feature>
<feature type="compositionally biased region" description="Acidic residues" evidence="5">
    <location>
        <begin position="207"/>
        <end position="220"/>
    </location>
</feature>
<evidence type="ECO:0000256" key="4">
    <source>
        <dbReference type="ARBA" id="ARBA00023453"/>
    </source>
</evidence>
<name>A0A836CKA2_9STRA</name>
<evidence type="ECO:0000256" key="1">
    <source>
        <dbReference type="ARBA" id="ARBA00022603"/>
    </source>
</evidence>
<dbReference type="InterPro" id="IPR050362">
    <property type="entry name" value="Cation-dep_OMT"/>
</dbReference>
<dbReference type="InterPro" id="IPR029026">
    <property type="entry name" value="tRNA_m1G_MTases_N"/>
</dbReference>
<dbReference type="InterPro" id="IPR029063">
    <property type="entry name" value="SAM-dependent_MTases_sf"/>
</dbReference>
<dbReference type="Pfam" id="PF00588">
    <property type="entry name" value="SpoU_methylase"/>
    <property type="match status" value="1"/>
</dbReference>
<dbReference type="SUPFAM" id="SSF75217">
    <property type="entry name" value="alpha/beta knot"/>
    <property type="match status" value="1"/>
</dbReference>
<evidence type="ECO:0000313" key="8">
    <source>
        <dbReference type="EMBL" id="KAG5189312.1"/>
    </source>
</evidence>
<dbReference type="GO" id="GO:0008173">
    <property type="term" value="F:RNA methyltransferase activity"/>
    <property type="evidence" value="ECO:0007669"/>
    <property type="project" value="InterPro"/>
</dbReference>
<feature type="signal peptide" evidence="6">
    <location>
        <begin position="1"/>
        <end position="20"/>
    </location>
</feature>
<dbReference type="PANTHER" id="PTHR10509:SF14">
    <property type="entry name" value="CAFFEOYL-COA O-METHYLTRANSFERASE 3-RELATED"/>
    <property type="match status" value="1"/>
</dbReference>
<organism evidence="8 9">
    <name type="scientific">Tribonema minus</name>
    <dbReference type="NCBI Taxonomy" id="303371"/>
    <lineage>
        <taxon>Eukaryota</taxon>
        <taxon>Sar</taxon>
        <taxon>Stramenopiles</taxon>
        <taxon>Ochrophyta</taxon>
        <taxon>PX clade</taxon>
        <taxon>Xanthophyceae</taxon>
        <taxon>Tribonematales</taxon>
        <taxon>Tribonemataceae</taxon>
        <taxon>Tribonema</taxon>
    </lineage>
</organism>
<dbReference type="PANTHER" id="PTHR10509">
    <property type="entry name" value="O-METHYLTRANSFERASE-RELATED"/>
    <property type="match status" value="1"/>
</dbReference>
<sequence length="974" mass="102350">MRCAVHACMLLLQLVIHSRALRISHPLLRRQGWRMMATEAVDKAIPPPLGAAPLDWQQSRFAISVPKRDVDASTSHVLTAAVHNRIELLIQHVQAGVAVLQALTPRASLTIGSAGAAAAAAPASASVPVAITNGRLQLGPGQDLLLHATLAPSESSAPPAAATSPGGSICIDFLCTWSGMEQAAPASRSFAPNGEAPRSAPHAAASADEELGEGEGDEGGMDPLRGGHIVGDWRATDEWSAAREAAVDAALAALGHDAQALKASEEFSGSSALKAYQSYIRPRPSKAANVVQEPIVKAAERTAHQVGHLIRRHRADRAEFLRNRDAALEEFSKRGIVRHPVALVLDNDRREHLLRFGAPIASTRAVHDVVSVQRLSCKQYVRVYAFNVGGMFRSADTASAAEIVTCGLTPHPSGPGEDKLRKTAFSSLDTVPSRHFNSTAGAVRALRAEGYRVLAMETTSDATNMFTTDLFPAHVVVEVVVAKRHYALAMDTTSDATNMFTEDLFPAHGDSGAYRPLAFVLGHEVTGVDVSVLRECDGVVELPVYGIKNSLNVCSAATAALYEALRQLKAADARGAAAAVAAAAAAAAAPAAGLAAAPAPAAAMATGVSAPALAAAASQSAAAAAATAGPDGEAHAAQLAGADELAALDEYATLHSKAEPALLTQLRLQQLEGGAYPALRHRVTSSELIWGCACCPFFLTARCSEAEPPLLTQLRAETAAAFPQARHMVSGHLQGRLLKTMTAAAGVKRVLEHMMLVVTSAQQASLQGRLPKTITAAAGSKRVLELGTFTGYSALCFAEGGAQVVTCELDPRAAAVARDFVGRSPYRDQVTIIEGRAMDTLHTLAGVGEPPFDVVFIDNDKRKYQDYYEAILQLGLLAPGGLILADNVLFKGMVPAAWSQSELDSKSDSDSADSGSESESEGAAPAGAEDKQRRRRLRIARALHAYNLHVQGDSRVEVVVLPMRDGISIARLKT</sequence>
<keyword evidence="9" id="KW-1185">Reference proteome</keyword>
<proteinExistence type="inferred from homology"/>
<dbReference type="Proteomes" id="UP000664859">
    <property type="component" value="Unassembled WGS sequence"/>
</dbReference>
<dbReference type="SUPFAM" id="SSF53335">
    <property type="entry name" value="S-adenosyl-L-methionine-dependent methyltransferases"/>
    <property type="match status" value="1"/>
</dbReference>
<dbReference type="Gene3D" id="3.40.50.150">
    <property type="entry name" value="Vaccinia Virus protein VP39"/>
    <property type="match status" value="1"/>
</dbReference>
<feature type="region of interest" description="Disordered" evidence="5">
    <location>
        <begin position="901"/>
        <end position="932"/>
    </location>
</feature>
<evidence type="ECO:0000256" key="6">
    <source>
        <dbReference type="SAM" id="SignalP"/>
    </source>
</evidence>
<feature type="region of interest" description="Disordered" evidence="5">
    <location>
        <begin position="186"/>
        <end position="229"/>
    </location>
</feature>
<dbReference type="GO" id="GO:0008757">
    <property type="term" value="F:S-adenosylmethionine-dependent methyltransferase activity"/>
    <property type="evidence" value="ECO:0007669"/>
    <property type="project" value="TreeGrafter"/>
</dbReference>
<dbReference type="Gene3D" id="3.40.1280.10">
    <property type="match status" value="1"/>
</dbReference>
<keyword evidence="3" id="KW-0949">S-adenosyl-L-methionine</keyword>
<dbReference type="GO" id="GO:0003723">
    <property type="term" value="F:RNA binding"/>
    <property type="evidence" value="ECO:0007669"/>
    <property type="project" value="InterPro"/>
</dbReference>
<protein>
    <recommendedName>
        <fullName evidence="7">tRNA/rRNA methyltransferase SpoU type domain-containing protein</fullName>
    </recommendedName>
</protein>
<gene>
    <name evidence="8" type="ORF">JKP88DRAFT_267349</name>
</gene>
<accession>A0A836CKA2</accession>
<dbReference type="CDD" id="cd02440">
    <property type="entry name" value="AdoMet_MTases"/>
    <property type="match status" value="1"/>
</dbReference>
<keyword evidence="2" id="KW-0808">Transferase</keyword>
<evidence type="ECO:0000256" key="2">
    <source>
        <dbReference type="ARBA" id="ARBA00022679"/>
    </source>
</evidence>
<feature type="domain" description="tRNA/rRNA methyltransferase SpoU type" evidence="7">
    <location>
        <begin position="386"/>
        <end position="562"/>
    </location>
</feature>
<evidence type="ECO:0000259" key="7">
    <source>
        <dbReference type="Pfam" id="PF00588"/>
    </source>
</evidence>
<dbReference type="Pfam" id="PF01596">
    <property type="entry name" value="Methyltransf_3"/>
    <property type="match status" value="1"/>
</dbReference>
<keyword evidence="6" id="KW-0732">Signal</keyword>
<dbReference type="OrthoDB" id="10251242at2759"/>
<dbReference type="InterPro" id="IPR001537">
    <property type="entry name" value="SpoU_MeTrfase"/>
</dbReference>
<evidence type="ECO:0000256" key="5">
    <source>
        <dbReference type="SAM" id="MobiDB-lite"/>
    </source>
</evidence>
<feature type="compositionally biased region" description="Low complexity" evidence="5">
    <location>
        <begin position="912"/>
        <end position="927"/>
    </location>
</feature>
<dbReference type="EMBL" id="JAFCMP010000053">
    <property type="protein sequence ID" value="KAG5189312.1"/>
    <property type="molecule type" value="Genomic_DNA"/>
</dbReference>
<dbReference type="GO" id="GO:0032259">
    <property type="term" value="P:methylation"/>
    <property type="evidence" value="ECO:0007669"/>
    <property type="project" value="UniProtKB-KW"/>
</dbReference>
<dbReference type="PROSITE" id="PS51682">
    <property type="entry name" value="SAM_OMT_I"/>
    <property type="match status" value="1"/>
</dbReference>
<reference evidence="8" key="1">
    <citation type="submission" date="2021-02" db="EMBL/GenBank/DDBJ databases">
        <title>First Annotated Genome of the Yellow-green Alga Tribonema minus.</title>
        <authorList>
            <person name="Mahan K.M."/>
        </authorList>
    </citation>
    <scope>NUCLEOTIDE SEQUENCE</scope>
    <source>
        <strain evidence="8">UTEX B ZZ1240</strain>
    </source>
</reference>
<keyword evidence="1" id="KW-0489">Methyltransferase</keyword>
<dbReference type="AlphaFoldDB" id="A0A836CKA2"/>
<comment type="caution">
    <text evidence="8">The sequence shown here is derived from an EMBL/GenBank/DDBJ whole genome shotgun (WGS) entry which is preliminary data.</text>
</comment>
<dbReference type="GO" id="GO:0006396">
    <property type="term" value="P:RNA processing"/>
    <property type="evidence" value="ECO:0007669"/>
    <property type="project" value="InterPro"/>
</dbReference>
<evidence type="ECO:0000313" key="9">
    <source>
        <dbReference type="Proteomes" id="UP000664859"/>
    </source>
</evidence>
<dbReference type="InterPro" id="IPR029028">
    <property type="entry name" value="Alpha/beta_knot_MTases"/>
</dbReference>
<feature type="compositionally biased region" description="Low complexity" evidence="5">
    <location>
        <begin position="196"/>
        <end position="206"/>
    </location>
</feature>
<comment type="similarity">
    <text evidence="4">Belongs to the class I-like SAM-binding methyltransferase superfamily. Cation-dependent O-methyltransferase family.</text>
</comment>
<evidence type="ECO:0000256" key="3">
    <source>
        <dbReference type="ARBA" id="ARBA00022691"/>
    </source>
</evidence>